<dbReference type="AlphaFoldDB" id="A0A0F9NZ39"/>
<evidence type="ECO:0000256" key="1">
    <source>
        <dbReference type="SAM" id="MobiDB-lite"/>
    </source>
</evidence>
<organism evidence="2">
    <name type="scientific">marine sediment metagenome</name>
    <dbReference type="NCBI Taxonomy" id="412755"/>
    <lineage>
        <taxon>unclassified sequences</taxon>
        <taxon>metagenomes</taxon>
        <taxon>ecological metagenomes</taxon>
    </lineage>
</organism>
<feature type="region of interest" description="Disordered" evidence="1">
    <location>
        <begin position="50"/>
        <end position="82"/>
    </location>
</feature>
<sequence length="146" mass="16796">MSELRDYWEEYKKIELSGVGRNKRAYALEVLIHEKQKEIKSDPYDFDKRWEKAEAMGTPTISGPPDPNSKPEPEKQPRAEHTWVQAKEDIGENDIAMLDGCAKWAEDRMVYLAHVLDVLNPDNSNVARRGQGINIAIAEFNRRKAE</sequence>
<dbReference type="EMBL" id="LAZR01006180">
    <property type="protein sequence ID" value="KKM94110.1"/>
    <property type="molecule type" value="Genomic_DNA"/>
</dbReference>
<protein>
    <submittedName>
        <fullName evidence="2">Uncharacterized protein</fullName>
    </submittedName>
</protein>
<proteinExistence type="predicted"/>
<name>A0A0F9NZ39_9ZZZZ</name>
<accession>A0A0F9NZ39</accession>
<evidence type="ECO:0000313" key="2">
    <source>
        <dbReference type="EMBL" id="KKM94110.1"/>
    </source>
</evidence>
<gene>
    <name evidence="2" type="ORF">LCGC14_1201610</name>
</gene>
<reference evidence="2" key="1">
    <citation type="journal article" date="2015" name="Nature">
        <title>Complex archaea that bridge the gap between prokaryotes and eukaryotes.</title>
        <authorList>
            <person name="Spang A."/>
            <person name="Saw J.H."/>
            <person name="Jorgensen S.L."/>
            <person name="Zaremba-Niedzwiedzka K."/>
            <person name="Martijn J."/>
            <person name="Lind A.E."/>
            <person name="van Eijk R."/>
            <person name="Schleper C."/>
            <person name="Guy L."/>
            <person name="Ettema T.J."/>
        </authorList>
    </citation>
    <scope>NUCLEOTIDE SEQUENCE</scope>
</reference>
<feature type="compositionally biased region" description="Basic and acidic residues" evidence="1">
    <location>
        <begin position="69"/>
        <end position="82"/>
    </location>
</feature>
<comment type="caution">
    <text evidence="2">The sequence shown here is derived from an EMBL/GenBank/DDBJ whole genome shotgun (WGS) entry which is preliminary data.</text>
</comment>